<evidence type="ECO:0000313" key="2">
    <source>
        <dbReference type="Proteomes" id="UP000322553"/>
    </source>
</evidence>
<gene>
    <name evidence="1" type="primary">thiS</name>
    <name evidence="1" type="ORF">FY550_00560</name>
</gene>
<dbReference type="InterPro" id="IPR016155">
    <property type="entry name" value="Mopterin_synth/thiamin_S_b"/>
</dbReference>
<dbReference type="SUPFAM" id="SSF54285">
    <property type="entry name" value="MoaD/ThiS"/>
    <property type="match status" value="1"/>
</dbReference>
<dbReference type="STRING" id="657387.BH688_13585"/>
<keyword evidence="2" id="KW-1185">Reference proteome</keyword>
<proteinExistence type="predicted"/>
<dbReference type="AlphaFoldDB" id="A0A1S1NME0"/>
<evidence type="ECO:0000313" key="1">
    <source>
        <dbReference type="EMBL" id="QEL09765.1"/>
    </source>
</evidence>
<dbReference type="Gene3D" id="3.10.20.30">
    <property type="match status" value="1"/>
</dbReference>
<dbReference type="EMBL" id="CP043420">
    <property type="protein sequence ID" value="QEL09765.1"/>
    <property type="molecule type" value="Genomic_DNA"/>
</dbReference>
<dbReference type="CDD" id="cd00565">
    <property type="entry name" value="Ubl_ThiS"/>
    <property type="match status" value="1"/>
</dbReference>
<dbReference type="InterPro" id="IPR010035">
    <property type="entry name" value="Thi_S"/>
</dbReference>
<dbReference type="OrthoDB" id="9800283at2"/>
<dbReference type="InterPro" id="IPR012675">
    <property type="entry name" value="Beta-grasp_dom_sf"/>
</dbReference>
<dbReference type="NCBIfam" id="TIGR01683">
    <property type="entry name" value="thiS"/>
    <property type="match status" value="1"/>
</dbReference>
<dbReference type="Proteomes" id="UP000322553">
    <property type="component" value="Chromosome"/>
</dbReference>
<dbReference type="Pfam" id="PF02597">
    <property type="entry name" value="ThiS"/>
    <property type="match status" value="1"/>
</dbReference>
<sequence length="66" mass="7089">MQLTINGESRAVDRAATVAELIDQLGLGHRRLAVELNEMIVPRSQHGETTLSEGDRVEIVHAIGGG</sequence>
<dbReference type="KEGG" id="kuy:FY550_00560"/>
<accession>A0A1S1NME0</accession>
<reference evidence="1 2" key="1">
    <citation type="submission" date="2019-08" db="EMBL/GenBank/DDBJ databases">
        <title>Complete genome sequence of Kushneria sp. YCWA18, a halophilic phosphate-solubilizing bacterium isolated from Daqiao saltern in China.</title>
        <authorList>
            <person name="Du G.-X."/>
            <person name="Qu L.-Y."/>
        </authorList>
    </citation>
    <scope>NUCLEOTIDE SEQUENCE [LARGE SCALE GENOMIC DNA]</scope>
    <source>
        <strain evidence="1 2">YCWA18</strain>
    </source>
</reference>
<dbReference type="RefSeq" id="WP_070980570.1">
    <property type="nucleotide sequence ID" value="NZ_CP043420.1"/>
</dbReference>
<dbReference type="InterPro" id="IPR003749">
    <property type="entry name" value="ThiS/MoaD-like"/>
</dbReference>
<organism evidence="1 2">
    <name type="scientific">Kushneria phosphatilytica</name>
    <dbReference type="NCBI Taxonomy" id="657387"/>
    <lineage>
        <taxon>Bacteria</taxon>
        <taxon>Pseudomonadati</taxon>
        <taxon>Pseudomonadota</taxon>
        <taxon>Gammaproteobacteria</taxon>
        <taxon>Oceanospirillales</taxon>
        <taxon>Halomonadaceae</taxon>
        <taxon>Kushneria</taxon>
    </lineage>
</organism>
<protein>
    <submittedName>
        <fullName evidence="1">Sulfur carrier protein ThiS</fullName>
    </submittedName>
</protein>
<dbReference type="PANTHER" id="PTHR34472">
    <property type="entry name" value="SULFUR CARRIER PROTEIN THIS"/>
    <property type="match status" value="1"/>
</dbReference>
<dbReference type="PANTHER" id="PTHR34472:SF1">
    <property type="entry name" value="SULFUR CARRIER PROTEIN THIS"/>
    <property type="match status" value="1"/>
</dbReference>
<name>A0A1S1NME0_9GAMM</name>